<reference evidence="2 4" key="1">
    <citation type="journal article" date="2015" name="Genome Announc.">
        <title>Complete genome sequences for 35 biothreat assay-relevant bacillus species.</title>
        <authorList>
            <person name="Johnson S.L."/>
            <person name="Daligault H.E."/>
            <person name="Davenport K.W."/>
            <person name="Jaissle J."/>
            <person name="Frey K.G."/>
            <person name="Ladner J.T."/>
            <person name="Broomall S.M."/>
            <person name="Bishop-Lilly K.A."/>
            <person name="Bruce D.C."/>
            <person name="Gibbons H.S."/>
            <person name="Coyne S.R."/>
            <person name="Lo C.C."/>
            <person name="Meincke L."/>
            <person name="Munk A.C."/>
            <person name="Koroleva G.I."/>
            <person name="Rosenzweig C.N."/>
            <person name="Palacios G.F."/>
            <person name="Redden C.L."/>
            <person name="Minogue T.D."/>
            <person name="Chain P.S."/>
        </authorList>
    </citation>
    <scope>NUCLEOTIDE SEQUENCE [LARGE SCALE GENOMIC DNA]</scope>
    <source>
        <strain evidence="2 4">HD1011</strain>
    </source>
</reference>
<evidence type="ECO:0000313" key="4">
    <source>
        <dbReference type="Proteomes" id="UP000031876"/>
    </source>
</evidence>
<dbReference type="Proteomes" id="UP000031876">
    <property type="component" value="Chromosome"/>
</dbReference>
<gene>
    <name evidence="2" type="ORF">BF38_2196</name>
    <name evidence="3" type="ORF">FOC89_18655</name>
</gene>
<sequence length="72" mass="8500">MISFETIKKIFIGFGTLICIINIISISFLSDLDIGSKIKNIAFVLILFLIIWFILYKVIAFIYKKYEIRKKY</sequence>
<dbReference type="EMBL" id="CP009335">
    <property type="protein sequence ID" value="AJG75537.1"/>
    <property type="molecule type" value="Genomic_DNA"/>
</dbReference>
<feature type="transmembrane region" description="Helical" evidence="1">
    <location>
        <begin position="12"/>
        <end position="29"/>
    </location>
</feature>
<evidence type="ECO:0000256" key="1">
    <source>
        <dbReference type="SAM" id="Phobius"/>
    </source>
</evidence>
<name>A0A0B5NQ45_BACTU</name>
<dbReference type="Proteomes" id="UP000501107">
    <property type="component" value="Chromosome"/>
</dbReference>
<evidence type="ECO:0000313" key="3">
    <source>
        <dbReference type="EMBL" id="QKH25862.1"/>
    </source>
</evidence>
<keyword evidence="1" id="KW-0812">Transmembrane</keyword>
<evidence type="ECO:0000313" key="2">
    <source>
        <dbReference type="EMBL" id="AJG75537.1"/>
    </source>
</evidence>
<dbReference type="AlphaFoldDB" id="A0A0B5NQ45"/>
<organism evidence="3 5">
    <name type="scientific">Bacillus thuringiensis</name>
    <dbReference type="NCBI Taxonomy" id="1428"/>
    <lineage>
        <taxon>Bacteria</taxon>
        <taxon>Bacillati</taxon>
        <taxon>Bacillota</taxon>
        <taxon>Bacilli</taxon>
        <taxon>Bacillales</taxon>
        <taxon>Bacillaceae</taxon>
        <taxon>Bacillus</taxon>
        <taxon>Bacillus cereus group</taxon>
    </lineage>
</organism>
<dbReference type="EMBL" id="CP053980">
    <property type="protein sequence ID" value="QKH25862.1"/>
    <property type="molecule type" value="Genomic_DNA"/>
</dbReference>
<accession>A0A0B5NQ45</accession>
<protein>
    <submittedName>
        <fullName evidence="2">Membrane protein</fullName>
    </submittedName>
</protein>
<keyword evidence="1" id="KW-0472">Membrane</keyword>
<dbReference type="RefSeq" id="WP_000622725.1">
    <property type="nucleotide sequence ID" value="NZ_CP009335.1"/>
</dbReference>
<reference evidence="3 5" key="2">
    <citation type="submission" date="2020-05" db="EMBL/GenBank/DDBJ databases">
        <title>FDA dAtabase for Regulatory Grade micrObial Sequences (FDA-ARGOS): Supporting development and validation of Infectious Disease Dx tests.</title>
        <authorList>
            <person name="Nelson B."/>
            <person name="Plummer A."/>
            <person name="Tallon L."/>
            <person name="Sadzewicz L."/>
            <person name="Zhao X."/>
            <person name="Vavikolanu K."/>
            <person name="Mehta A."/>
            <person name="Aluvathingal J."/>
            <person name="Nadendla S."/>
            <person name="Myers T."/>
            <person name="Yan Y."/>
            <person name="Sichtig H."/>
        </authorList>
    </citation>
    <scope>NUCLEOTIDE SEQUENCE [LARGE SCALE GENOMIC DNA]</scope>
    <source>
        <strain evidence="3 5">FDAARGOS_795</strain>
    </source>
</reference>
<dbReference type="KEGG" id="btw:BF38_2196"/>
<proteinExistence type="predicted"/>
<keyword evidence="1" id="KW-1133">Transmembrane helix</keyword>
<feature type="transmembrane region" description="Helical" evidence="1">
    <location>
        <begin position="41"/>
        <end position="63"/>
    </location>
</feature>
<evidence type="ECO:0000313" key="5">
    <source>
        <dbReference type="Proteomes" id="UP000501107"/>
    </source>
</evidence>